<dbReference type="Proteomes" id="UP000291343">
    <property type="component" value="Unassembled WGS sequence"/>
</dbReference>
<dbReference type="InterPro" id="IPR002117">
    <property type="entry name" value="p53_tumour_suppressor"/>
</dbReference>
<evidence type="ECO:0000256" key="12">
    <source>
        <dbReference type="SAM" id="MobiDB-lite"/>
    </source>
</evidence>
<dbReference type="GO" id="GO:0006915">
    <property type="term" value="P:apoptotic process"/>
    <property type="evidence" value="ECO:0007669"/>
    <property type="project" value="UniProtKB-KW"/>
</dbReference>
<proteinExistence type="inferred from homology"/>
<evidence type="ECO:0000256" key="5">
    <source>
        <dbReference type="ARBA" id="ARBA00022833"/>
    </source>
</evidence>
<feature type="domain" description="p53 DNA-binding" evidence="13">
    <location>
        <begin position="58"/>
        <end position="254"/>
    </location>
</feature>
<evidence type="ECO:0000256" key="1">
    <source>
        <dbReference type="ARBA" id="ARBA00004123"/>
    </source>
</evidence>
<keyword evidence="15" id="KW-1185">Reference proteome</keyword>
<dbReference type="InterPro" id="IPR011615">
    <property type="entry name" value="p53_DNA-bd"/>
</dbReference>
<protein>
    <recommendedName>
        <fullName evidence="13">p53 DNA-binding domain-containing protein</fullName>
    </recommendedName>
</protein>
<keyword evidence="6" id="KW-0805">Transcription regulation</keyword>
<dbReference type="STRING" id="195883.A0A482XMX2"/>
<feature type="region of interest" description="Disordered" evidence="12">
    <location>
        <begin position="274"/>
        <end position="293"/>
    </location>
</feature>
<dbReference type="InParanoid" id="A0A482XMX2"/>
<dbReference type="GO" id="GO:0000978">
    <property type="term" value="F:RNA polymerase II cis-regulatory region sequence-specific DNA binding"/>
    <property type="evidence" value="ECO:0007669"/>
    <property type="project" value="TreeGrafter"/>
</dbReference>
<name>A0A482XMX2_LAOST</name>
<keyword evidence="9" id="KW-0804">Transcription</keyword>
<evidence type="ECO:0000256" key="3">
    <source>
        <dbReference type="ARBA" id="ARBA00022703"/>
    </source>
</evidence>
<dbReference type="GO" id="GO:0005634">
    <property type="term" value="C:nucleus"/>
    <property type="evidence" value="ECO:0007669"/>
    <property type="project" value="UniProtKB-SubCell"/>
</dbReference>
<evidence type="ECO:0000313" key="14">
    <source>
        <dbReference type="EMBL" id="RZF46678.1"/>
    </source>
</evidence>
<feature type="binding site" evidence="11">
    <location>
        <position position="131"/>
    </location>
    <ligand>
        <name>Zn(2+)</name>
        <dbReference type="ChEBI" id="CHEBI:29105"/>
    </ligand>
</feature>
<dbReference type="EMBL" id="QKKF02005739">
    <property type="protein sequence ID" value="RZF46678.1"/>
    <property type="molecule type" value="Genomic_DNA"/>
</dbReference>
<comment type="cofactor">
    <cofactor evidence="11">
        <name>Zn(2+)</name>
        <dbReference type="ChEBI" id="CHEBI:29105"/>
    </cofactor>
    <text evidence="11">Binds 1 zinc ion per subunit.</text>
</comment>
<organism evidence="14 15">
    <name type="scientific">Laodelphax striatellus</name>
    <name type="common">Small brown planthopper</name>
    <name type="synonym">Delphax striatella</name>
    <dbReference type="NCBI Taxonomy" id="195883"/>
    <lineage>
        <taxon>Eukaryota</taxon>
        <taxon>Metazoa</taxon>
        <taxon>Ecdysozoa</taxon>
        <taxon>Arthropoda</taxon>
        <taxon>Hexapoda</taxon>
        <taxon>Insecta</taxon>
        <taxon>Pterygota</taxon>
        <taxon>Neoptera</taxon>
        <taxon>Paraneoptera</taxon>
        <taxon>Hemiptera</taxon>
        <taxon>Auchenorrhyncha</taxon>
        <taxon>Fulgoroidea</taxon>
        <taxon>Delphacidae</taxon>
        <taxon>Criomorphinae</taxon>
        <taxon>Laodelphax</taxon>
    </lineage>
</organism>
<feature type="binding site" evidence="11">
    <location>
        <position position="204"/>
    </location>
    <ligand>
        <name>Zn(2+)</name>
        <dbReference type="ChEBI" id="CHEBI:29105"/>
    </ligand>
</feature>
<dbReference type="GO" id="GO:0046872">
    <property type="term" value="F:metal ion binding"/>
    <property type="evidence" value="ECO:0007669"/>
    <property type="project" value="UniProtKB-KW"/>
</dbReference>
<sequence>MSRSNIEDADFKKDDVNQACNTSPGNQDDSRSNALCDLSTSCGTKIQSSSGALPCTLEYPGIYDFKVELSETSSSRRSWVYSSKLGKVFVDINKILLFQIKLNTNCISNLRVRALLVYTSPDHNHLPVNRCMLHAFERDPNYLAHIQNNVCNCSISLAGHVLTSNHSEAAYEYNAASGRHSVSVPLEQPQVGSESILIGYQFGCKTSCEGGMSRRPVSLVFTLENEQDEVLGRSVMLVKVCRCPKRDKDREESDNSSINPECNNDRLRGIKRKFEDSQDDDLESESFDSPTPDSPYYGFLSLFNKIEKMSELMRQSVETQKKQIEDANRSTDEIMSAIEELTCKITDSSDQATNE</sequence>
<feature type="binding site" evidence="11">
    <location>
        <position position="134"/>
    </location>
    <ligand>
        <name>Zn(2+)</name>
        <dbReference type="ChEBI" id="CHEBI:29105"/>
    </ligand>
</feature>
<dbReference type="Pfam" id="PF00870">
    <property type="entry name" value="P53"/>
    <property type="match status" value="1"/>
</dbReference>
<evidence type="ECO:0000256" key="8">
    <source>
        <dbReference type="ARBA" id="ARBA00023159"/>
    </source>
</evidence>
<keyword evidence="5 11" id="KW-0862">Zinc</keyword>
<keyword evidence="3" id="KW-0053">Apoptosis</keyword>
<dbReference type="PANTHER" id="PTHR11447">
    <property type="entry name" value="CELLULAR TUMOR ANTIGEN P53"/>
    <property type="match status" value="1"/>
</dbReference>
<evidence type="ECO:0000256" key="9">
    <source>
        <dbReference type="ARBA" id="ARBA00023163"/>
    </source>
</evidence>
<dbReference type="CDD" id="cd08367">
    <property type="entry name" value="P53"/>
    <property type="match status" value="1"/>
</dbReference>
<dbReference type="Gene3D" id="2.60.40.720">
    <property type="match status" value="1"/>
</dbReference>
<feature type="binding site" evidence="11">
    <location>
        <position position="208"/>
    </location>
    <ligand>
        <name>Zn(2+)</name>
        <dbReference type="ChEBI" id="CHEBI:29105"/>
    </ligand>
</feature>
<dbReference type="InterPro" id="IPR012346">
    <property type="entry name" value="p53/RUNT-type_TF_DNA-bd_sf"/>
</dbReference>
<dbReference type="PRINTS" id="PR00386">
    <property type="entry name" value="P53SUPPRESSR"/>
</dbReference>
<feature type="compositionally biased region" description="Acidic residues" evidence="12">
    <location>
        <begin position="277"/>
        <end position="286"/>
    </location>
</feature>
<dbReference type="AlphaFoldDB" id="A0A482XMX2"/>
<evidence type="ECO:0000256" key="4">
    <source>
        <dbReference type="ARBA" id="ARBA00022723"/>
    </source>
</evidence>
<gene>
    <name evidence="14" type="ORF">LSTR_LSTR002541</name>
</gene>
<evidence type="ECO:0000256" key="11">
    <source>
        <dbReference type="PIRSR" id="PIRSR602117-1"/>
    </source>
</evidence>
<evidence type="ECO:0000256" key="6">
    <source>
        <dbReference type="ARBA" id="ARBA00023015"/>
    </source>
</evidence>
<dbReference type="SUPFAM" id="SSF49417">
    <property type="entry name" value="p53-like transcription factors"/>
    <property type="match status" value="1"/>
</dbReference>
<evidence type="ECO:0000259" key="13">
    <source>
        <dbReference type="Pfam" id="PF00870"/>
    </source>
</evidence>
<evidence type="ECO:0000256" key="7">
    <source>
        <dbReference type="ARBA" id="ARBA00023125"/>
    </source>
</evidence>
<evidence type="ECO:0000313" key="15">
    <source>
        <dbReference type="Proteomes" id="UP000291343"/>
    </source>
</evidence>
<reference evidence="14 15" key="1">
    <citation type="journal article" date="2017" name="Gigascience">
        <title>Genome sequence of the small brown planthopper, Laodelphax striatellus.</title>
        <authorList>
            <person name="Zhu J."/>
            <person name="Jiang F."/>
            <person name="Wang X."/>
            <person name="Yang P."/>
            <person name="Bao Y."/>
            <person name="Zhao W."/>
            <person name="Wang W."/>
            <person name="Lu H."/>
            <person name="Wang Q."/>
            <person name="Cui N."/>
            <person name="Li J."/>
            <person name="Chen X."/>
            <person name="Luo L."/>
            <person name="Yu J."/>
            <person name="Kang L."/>
            <person name="Cui F."/>
        </authorList>
    </citation>
    <scope>NUCLEOTIDE SEQUENCE [LARGE SCALE GENOMIC DNA]</scope>
    <source>
        <strain evidence="14">Lst14</strain>
    </source>
</reference>
<dbReference type="FunCoup" id="A0A482XMX2">
    <property type="interactions" value="338"/>
</dbReference>
<accession>A0A482XMX2</accession>
<evidence type="ECO:0000256" key="10">
    <source>
        <dbReference type="ARBA" id="ARBA00023242"/>
    </source>
</evidence>
<keyword evidence="4 11" id="KW-0479">Metal-binding</keyword>
<dbReference type="GO" id="GO:0000981">
    <property type="term" value="F:DNA-binding transcription factor activity, RNA polymerase II-specific"/>
    <property type="evidence" value="ECO:0007669"/>
    <property type="project" value="TreeGrafter"/>
</dbReference>
<dbReference type="OrthoDB" id="5915660at2759"/>
<comment type="subcellular location">
    <subcellularLocation>
        <location evidence="1">Nucleus</location>
    </subcellularLocation>
</comment>
<dbReference type="PANTHER" id="PTHR11447:SF16">
    <property type="entry name" value="P53 PROTEIN LONG FORM VARIANT 1"/>
    <property type="match status" value="1"/>
</dbReference>
<keyword evidence="10" id="KW-0539">Nucleus</keyword>
<dbReference type="InterPro" id="IPR008967">
    <property type="entry name" value="p53-like_TF_DNA-bd_sf"/>
</dbReference>
<comment type="similarity">
    <text evidence="2">Belongs to the p53 family.</text>
</comment>
<comment type="caution">
    <text evidence="14">The sequence shown here is derived from an EMBL/GenBank/DDBJ whole genome shotgun (WGS) entry which is preliminary data.</text>
</comment>
<keyword evidence="8" id="KW-0010">Activator</keyword>
<dbReference type="SMR" id="A0A482XMX2"/>
<evidence type="ECO:0000256" key="2">
    <source>
        <dbReference type="ARBA" id="ARBA00006167"/>
    </source>
</evidence>
<keyword evidence="7" id="KW-0238">DNA-binding</keyword>